<gene>
    <name evidence="2" type="ORF">ACFQRF_21450</name>
</gene>
<comment type="caution">
    <text evidence="2">The sequence shown here is derived from an EMBL/GenBank/DDBJ whole genome shotgun (WGS) entry which is preliminary data.</text>
</comment>
<sequence>MATEQSEQSLAERAAEERFQEALRPTTGRSRAPIFPVYLEVVAAVGSDADPAIENVVGQLGKRGAVVVADERDLMRQDPAWLDAVRSDSGEGWDAARERAARAAADLATRAREEGLHFVRVTDGASEAAYRIGAEQRAEFANATGWSLQQLTVVPSSHVGYATAAAQRVNDAVSVAGDDGAQRIRIPDLPAYEEDLRRAADRAVTPGKDTDFERSGIVANGRVRPFVTATRERTPESSLAASAQEATERNPQRLLGQHRRDGRYVQGVMEELRTHEQVDNASSVRKLAQEYSGANQAADAWGPQQSGVLGRMAGAAVKVTDAVSGAKRSSHKPSTVRVERATDSSKQQHGHGI</sequence>
<feature type="region of interest" description="Disordered" evidence="1">
    <location>
        <begin position="1"/>
        <end position="26"/>
    </location>
</feature>
<accession>A0ABW2KM17</accession>
<dbReference type="RefSeq" id="WP_379872940.1">
    <property type="nucleotide sequence ID" value="NZ_JBHTBH010000011.1"/>
</dbReference>
<evidence type="ECO:0000256" key="1">
    <source>
        <dbReference type="SAM" id="MobiDB-lite"/>
    </source>
</evidence>
<evidence type="ECO:0000313" key="2">
    <source>
        <dbReference type="EMBL" id="MFC7330296.1"/>
    </source>
</evidence>
<proteinExistence type="predicted"/>
<evidence type="ECO:0000313" key="3">
    <source>
        <dbReference type="Proteomes" id="UP001596540"/>
    </source>
</evidence>
<protein>
    <submittedName>
        <fullName evidence="2">Uncharacterized protein</fullName>
    </submittedName>
</protein>
<keyword evidence="3" id="KW-1185">Reference proteome</keyword>
<feature type="region of interest" description="Disordered" evidence="1">
    <location>
        <begin position="321"/>
        <end position="353"/>
    </location>
</feature>
<organism evidence="2 3">
    <name type="scientific">Marinactinospora rubrisoli</name>
    <dbReference type="NCBI Taxonomy" id="2715399"/>
    <lineage>
        <taxon>Bacteria</taxon>
        <taxon>Bacillati</taxon>
        <taxon>Actinomycetota</taxon>
        <taxon>Actinomycetes</taxon>
        <taxon>Streptosporangiales</taxon>
        <taxon>Nocardiopsidaceae</taxon>
        <taxon>Marinactinospora</taxon>
    </lineage>
</organism>
<reference evidence="3" key="1">
    <citation type="journal article" date="2019" name="Int. J. Syst. Evol. Microbiol.">
        <title>The Global Catalogue of Microorganisms (GCM) 10K type strain sequencing project: providing services to taxonomists for standard genome sequencing and annotation.</title>
        <authorList>
            <consortium name="The Broad Institute Genomics Platform"/>
            <consortium name="The Broad Institute Genome Sequencing Center for Infectious Disease"/>
            <person name="Wu L."/>
            <person name="Ma J."/>
        </authorList>
    </citation>
    <scope>NUCLEOTIDE SEQUENCE [LARGE SCALE GENOMIC DNA]</scope>
    <source>
        <strain evidence="3">CGMCC 4.7382</strain>
    </source>
</reference>
<feature type="compositionally biased region" description="Polar residues" evidence="1">
    <location>
        <begin position="236"/>
        <end position="245"/>
    </location>
</feature>
<dbReference type="EMBL" id="JBHTBH010000011">
    <property type="protein sequence ID" value="MFC7330296.1"/>
    <property type="molecule type" value="Genomic_DNA"/>
</dbReference>
<name>A0ABW2KM17_9ACTN</name>
<feature type="region of interest" description="Disordered" evidence="1">
    <location>
        <begin position="231"/>
        <end position="251"/>
    </location>
</feature>
<dbReference type="Proteomes" id="UP001596540">
    <property type="component" value="Unassembled WGS sequence"/>
</dbReference>